<name>A0AAJ5C1D0_9SPHI</name>
<dbReference type="PANTHER" id="PTHR30523:SF6">
    <property type="entry name" value="PHOSPHOENOLPYRUVATE CARBOXYLASE"/>
    <property type="match status" value="1"/>
</dbReference>
<keyword evidence="3" id="KW-0456">Lyase</keyword>
<dbReference type="EMBL" id="LT906468">
    <property type="protein sequence ID" value="SNV54074.1"/>
    <property type="molecule type" value="Genomic_DNA"/>
</dbReference>
<sequence>MFVHKSTIKNQDTLLTMRLSQKTLTFQNEVLTRFDLYKSLFLTLPFQRVKHTGTILPFFTTHCEKGVEEHLSPEVIIDSFFGQYEQYVQEDDRLDLLFRIVQYIERQVVLFDAVEDSAFKAVGKSDETGGLESIFNLAQTNPQLKKQVVSRLKDMSVRLVLTAHPTQFYPGPVLSIINDLIDELKKNDIPTIHLLLQQLGKTPFINKQSPTPVDEAISLAWFLENVFYSVASGIEAKIEDELEINPKDVNHLIELGFWPGGDRDGNPNVTWESTKKVANLLRTILFRCYYRDFRIVKRRITFRGVEQYMEELQELFYENSFNPSDTPVDETERILHNLTEIIRVLKENHDGLFVEIVEDLRRKVQTFGCYFTTLDIRQDSSALRSTFDWLVQTYPKETGIKIKEIEGSEEEKEKHIKFTEATLELQDGIDPLVEDTIKVIRLIKEIQSTGSERAVQRFIISNCQKASDILGLMQLFLWEGWTKKDLTMDFVPLFETVDDLKHAADVMRSLYSNPVYSAHLKKRGNKQTIMLGFSDSTKDGGYLMANWSIYKAKIELTAISREYDVDLIFFDGRGGPPARGGGKTQRFYASMGKEIENNHIQLTIQGQTISSQYGSLDSAKYNIEQLLHAGLISDLQQRVGDTLTAKQKDVIDRMAAESHQKFLELRHHPLFLKYLETLSPLKSLSNMNISSRPMKRNSGRELRLEDLRAISFVTSWSQLKQNIPGFFGVGSALQWAEDNNLWSYVKNLYETSGMFNTVIDNCMMSMTKSNFDITSYMKDDARFGEFWTMLKDEFDLTKKYLLKLTGMKELMENYPVERASILEREKIILPLLIIQHYAIRLLEKQKMEESKAETYRKLIGRTIYGVVNAGRNLA</sequence>
<evidence type="ECO:0000313" key="4">
    <source>
        <dbReference type="Proteomes" id="UP000215355"/>
    </source>
</evidence>
<dbReference type="InterPro" id="IPR021135">
    <property type="entry name" value="PEP_COase"/>
</dbReference>
<dbReference type="SUPFAM" id="SSF51621">
    <property type="entry name" value="Phosphoenolpyruvate/pyruvate domain"/>
    <property type="match status" value="1"/>
</dbReference>
<gene>
    <name evidence="3" type="primary">ppc</name>
    <name evidence="3" type="ORF">SAMEA4412673_03023</name>
</gene>
<dbReference type="Proteomes" id="UP000215355">
    <property type="component" value="Chromosome 1"/>
</dbReference>
<dbReference type="KEGG" id="smiz:4412673_03023"/>
<dbReference type="Pfam" id="PF00311">
    <property type="entry name" value="PEPcase"/>
    <property type="match status" value="2"/>
</dbReference>
<comment type="function">
    <text evidence="1">Forms oxaloacetate, a four-carbon dicarboxylic acid source for the tricarboxylic acid cycle.</text>
</comment>
<protein>
    <recommendedName>
        <fullName evidence="2">Phosphoenolpyruvate carboxylase</fullName>
    </recommendedName>
</protein>
<dbReference type="PANTHER" id="PTHR30523">
    <property type="entry name" value="PHOSPHOENOLPYRUVATE CARBOXYLASE"/>
    <property type="match status" value="1"/>
</dbReference>
<dbReference type="AlphaFoldDB" id="A0AAJ5C1D0"/>
<dbReference type="GO" id="GO:0005829">
    <property type="term" value="C:cytosol"/>
    <property type="evidence" value="ECO:0007669"/>
    <property type="project" value="TreeGrafter"/>
</dbReference>
<dbReference type="InterPro" id="IPR015813">
    <property type="entry name" value="Pyrv/PenolPyrv_kinase-like_dom"/>
</dbReference>
<organism evidence="3 4">
    <name type="scientific">Sphingobacterium mizutaii</name>
    <dbReference type="NCBI Taxonomy" id="1010"/>
    <lineage>
        <taxon>Bacteria</taxon>
        <taxon>Pseudomonadati</taxon>
        <taxon>Bacteroidota</taxon>
        <taxon>Sphingobacteriia</taxon>
        <taxon>Sphingobacteriales</taxon>
        <taxon>Sphingobacteriaceae</taxon>
        <taxon>Sphingobacterium</taxon>
    </lineage>
</organism>
<dbReference type="GO" id="GO:0015977">
    <property type="term" value="P:carbon fixation"/>
    <property type="evidence" value="ECO:0007669"/>
    <property type="project" value="InterPro"/>
</dbReference>
<dbReference type="GO" id="GO:0006099">
    <property type="term" value="P:tricarboxylic acid cycle"/>
    <property type="evidence" value="ECO:0007669"/>
    <property type="project" value="InterPro"/>
</dbReference>
<evidence type="ECO:0000256" key="2">
    <source>
        <dbReference type="ARBA" id="ARBA00022419"/>
    </source>
</evidence>
<reference evidence="3 4" key="1">
    <citation type="submission" date="2017-06" db="EMBL/GenBank/DDBJ databases">
        <authorList>
            <consortium name="Pathogen Informatics"/>
        </authorList>
    </citation>
    <scope>NUCLEOTIDE SEQUENCE [LARGE SCALE GENOMIC DNA]</scope>
    <source>
        <strain evidence="3 4">NCTC12149</strain>
    </source>
</reference>
<accession>A0AAJ5C1D0</accession>
<proteinExistence type="predicted"/>
<evidence type="ECO:0000256" key="1">
    <source>
        <dbReference type="ARBA" id="ARBA00003670"/>
    </source>
</evidence>
<dbReference type="PRINTS" id="PR00150">
    <property type="entry name" value="PEPCARBXLASE"/>
</dbReference>
<dbReference type="GO" id="GO:0008964">
    <property type="term" value="F:phosphoenolpyruvate carboxylase activity"/>
    <property type="evidence" value="ECO:0007669"/>
    <property type="project" value="InterPro"/>
</dbReference>
<evidence type="ECO:0000313" key="3">
    <source>
        <dbReference type="EMBL" id="SNV54074.1"/>
    </source>
</evidence>